<dbReference type="GO" id="GO:0008995">
    <property type="term" value="F:ribonuclease E activity"/>
    <property type="evidence" value="ECO:0007669"/>
    <property type="project" value="UniProtKB-EC"/>
</dbReference>
<feature type="compositionally biased region" description="Basic residues" evidence="16">
    <location>
        <begin position="367"/>
        <end position="377"/>
    </location>
</feature>
<keyword evidence="6" id="KW-0507">mRNA processing</keyword>
<evidence type="ECO:0000256" key="1">
    <source>
        <dbReference type="ARBA" id="ARBA00001946"/>
    </source>
</evidence>
<dbReference type="PANTHER" id="PTHR30001:SF0">
    <property type="entry name" value="RIBONUCLEASE G"/>
    <property type="match status" value="1"/>
</dbReference>
<evidence type="ECO:0000256" key="3">
    <source>
        <dbReference type="ARBA" id="ARBA00004496"/>
    </source>
</evidence>
<evidence type="ECO:0000256" key="5">
    <source>
        <dbReference type="ARBA" id="ARBA00022490"/>
    </source>
</evidence>
<keyword evidence="5" id="KW-0963">Cytoplasm</keyword>
<evidence type="ECO:0000259" key="17">
    <source>
        <dbReference type="PROSITE" id="PS50126"/>
    </source>
</evidence>
<dbReference type="EMBL" id="AJJQ01000035">
    <property type="protein sequence ID" value="EID50936.1"/>
    <property type="molecule type" value="Genomic_DNA"/>
</dbReference>
<evidence type="ECO:0000256" key="10">
    <source>
        <dbReference type="ARBA" id="ARBA00022833"/>
    </source>
</evidence>
<dbReference type="RefSeq" id="WP_006888330.1">
    <property type="nucleotide sequence ID" value="NZ_AJJQ01000035.1"/>
</dbReference>
<dbReference type="GO" id="GO:0005737">
    <property type="term" value="C:cytoplasm"/>
    <property type="evidence" value="ECO:0007669"/>
    <property type="project" value="UniProtKB-SubCell"/>
</dbReference>
<keyword evidence="19" id="KW-1185">Reference proteome</keyword>
<evidence type="ECO:0000256" key="2">
    <source>
        <dbReference type="ARBA" id="ARBA00001947"/>
    </source>
</evidence>
<dbReference type="InterPro" id="IPR012340">
    <property type="entry name" value="NA-bd_OB-fold"/>
</dbReference>
<proteinExistence type="inferred from homology"/>
<keyword evidence="12" id="KW-0694">RNA-binding</keyword>
<comment type="catalytic activity">
    <reaction evidence="13">
        <text>Endonucleolytic cleavage of single-stranded RNA in A- and U-rich regions.</text>
        <dbReference type="EC" id="3.1.26.12"/>
    </reaction>
</comment>
<dbReference type="GO" id="GO:0006364">
    <property type="term" value="P:rRNA processing"/>
    <property type="evidence" value="ECO:0007669"/>
    <property type="project" value="TreeGrafter"/>
</dbReference>
<name>I0UST3_9MICC</name>
<evidence type="ECO:0000256" key="6">
    <source>
        <dbReference type="ARBA" id="ARBA00022664"/>
    </source>
</evidence>
<dbReference type="PATRIC" id="fig|1125724.3.peg.1297"/>
<dbReference type="Proteomes" id="UP000004863">
    <property type="component" value="Unassembled WGS sequence"/>
</dbReference>
<evidence type="ECO:0000256" key="11">
    <source>
        <dbReference type="ARBA" id="ARBA00022842"/>
    </source>
</evidence>
<keyword evidence="11" id="KW-0460">Magnesium</keyword>
<evidence type="ECO:0000313" key="18">
    <source>
        <dbReference type="EMBL" id="EID50936.1"/>
    </source>
</evidence>
<dbReference type="OrthoDB" id="9804278at2"/>
<dbReference type="Pfam" id="PF10150">
    <property type="entry name" value="RNase_E_G"/>
    <property type="match status" value="1"/>
</dbReference>
<organism evidence="18 19">
    <name type="scientific">Rothia aeria F0474</name>
    <dbReference type="NCBI Taxonomy" id="1125724"/>
    <lineage>
        <taxon>Bacteria</taxon>
        <taxon>Bacillati</taxon>
        <taxon>Actinomycetota</taxon>
        <taxon>Actinomycetes</taxon>
        <taxon>Micrococcales</taxon>
        <taxon>Micrococcaceae</taxon>
        <taxon>Rothia</taxon>
    </lineage>
</organism>
<evidence type="ECO:0000313" key="19">
    <source>
        <dbReference type="Proteomes" id="UP000004863"/>
    </source>
</evidence>
<feature type="compositionally biased region" description="Basic residues" evidence="16">
    <location>
        <begin position="53"/>
        <end position="67"/>
    </location>
</feature>
<accession>I0UST3</accession>
<dbReference type="Gene3D" id="2.40.50.140">
    <property type="entry name" value="Nucleic acid-binding proteins"/>
    <property type="match status" value="1"/>
</dbReference>
<evidence type="ECO:0000256" key="16">
    <source>
        <dbReference type="SAM" id="MobiDB-lite"/>
    </source>
</evidence>
<comment type="subcellular location">
    <subcellularLocation>
        <location evidence="3">Cytoplasm</location>
    </subcellularLocation>
</comment>
<dbReference type="GO" id="GO:0008033">
    <property type="term" value="P:tRNA processing"/>
    <property type="evidence" value="ECO:0007669"/>
    <property type="project" value="UniProtKB-KW"/>
</dbReference>
<feature type="compositionally biased region" description="Basic and acidic residues" evidence="16">
    <location>
        <begin position="68"/>
        <end position="86"/>
    </location>
</feature>
<dbReference type="GO" id="GO:0046872">
    <property type="term" value="F:metal ion binding"/>
    <property type="evidence" value="ECO:0007669"/>
    <property type="project" value="UniProtKB-KW"/>
</dbReference>
<dbReference type="InterPro" id="IPR004659">
    <property type="entry name" value="RNase_E/G"/>
</dbReference>
<evidence type="ECO:0000256" key="14">
    <source>
        <dbReference type="ARBA" id="ARBA00066879"/>
    </source>
</evidence>
<keyword evidence="9" id="KW-0378">Hydrolase</keyword>
<keyword evidence="10" id="KW-0862">Zinc</keyword>
<feature type="compositionally biased region" description="Basic and acidic residues" evidence="16">
    <location>
        <begin position="222"/>
        <end position="242"/>
    </location>
</feature>
<dbReference type="PROSITE" id="PS50126">
    <property type="entry name" value="S1"/>
    <property type="match status" value="1"/>
</dbReference>
<feature type="domain" description="S1 motif" evidence="17">
    <location>
        <begin position="433"/>
        <end position="510"/>
    </location>
</feature>
<feature type="compositionally biased region" description="Basic and acidic residues" evidence="16">
    <location>
        <begin position="28"/>
        <end position="52"/>
    </location>
</feature>
<comment type="cofactor">
    <cofactor evidence="1">
        <name>Mg(2+)</name>
        <dbReference type="ChEBI" id="CHEBI:18420"/>
    </cofactor>
</comment>
<dbReference type="SMART" id="SM00316">
    <property type="entry name" value="S1"/>
    <property type="match status" value="1"/>
</dbReference>
<evidence type="ECO:0000256" key="8">
    <source>
        <dbReference type="ARBA" id="ARBA00022723"/>
    </source>
</evidence>
<feature type="compositionally biased region" description="Low complexity" evidence="16">
    <location>
        <begin position="1025"/>
        <end position="1053"/>
    </location>
</feature>
<feature type="compositionally biased region" description="Polar residues" evidence="16">
    <location>
        <begin position="147"/>
        <end position="161"/>
    </location>
</feature>
<dbReference type="InterPro" id="IPR003029">
    <property type="entry name" value="S1_domain"/>
</dbReference>
<dbReference type="CDD" id="cd04453">
    <property type="entry name" value="S1_RNase_E"/>
    <property type="match status" value="1"/>
</dbReference>
<feature type="compositionally biased region" description="Polar residues" evidence="16">
    <location>
        <begin position="179"/>
        <end position="195"/>
    </location>
</feature>
<feature type="compositionally biased region" description="Basic residues" evidence="16">
    <location>
        <begin position="875"/>
        <end position="885"/>
    </location>
</feature>
<comment type="similarity">
    <text evidence="4">Belongs to the RNase E/G family.</text>
</comment>
<reference evidence="18" key="1">
    <citation type="submission" date="2012-03" db="EMBL/GenBank/DDBJ databases">
        <authorList>
            <person name="Durkin A.S."/>
            <person name="McCorrison J."/>
            <person name="Torralba M."/>
            <person name="Gillis M."/>
            <person name="Methe B."/>
            <person name="Sutton G."/>
            <person name="Nelson K.E."/>
        </authorList>
    </citation>
    <scope>NUCLEOTIDE SEQUENCE [LARGE SCALE GENOMIC DNA]</scope>
    <source>
        <strain evidence="18">F0474</strain>
    </source>
</reference>
<feature type="region of interest" description="Disordered" evidence="16">
    <location>
        <begin position="807"/>
        <end position="1108"/>
    </location>
</feature>
<keyword evidence="8" id="KW-0479">Metal-binding</keyword>
<comment type="cofactor">
    <cofactor evidence="2">
        <name>Zn(2+)</name>
        <dbReference type="ChEBI" id="CHEBI:29105"/>
    </cofactor>
</comment>
<dbReference type="GO" id="GO:0006397">
    <property type="term" value="P:mRNA processing"/>
    <property type="evidence" value="ECO:0007669"/>
    <property type="project" value="UniProtKB-KW"/>
</dbReference>
<feature type="compositionally biased region" description="Basic and acidic residues" evidence="16">
    <location>
        <begin position="840"/>
        <end position="855"/>
    </location>
</feature>
<evidence type="ECO:0000256" key="15">
    <source>
        <dbReference type="ARBA" id="ARBA00072999"/>
    </source>
</evidence>
<sequence length="1157" mass="125390">MAEEMNANESGLNMGVLADIASLASEKNVSDETVRSLNEKVPGADKADQAEKKRGRGSSKKNTVSRRSKAESGSKDSEELSPERAVAESLSDLRNLKAKHAPAPKKSAEPASEDEVASTIDRIFEGADDAANSSESSQDEAAAEQQTAVLPNTEQGTNKDTSAAEPETPESVTEKPSSEDSPVTAVQTPAAQADTSVAIAGTAEEPQVSEPETGIVALPEVDTPKDESEEKSGSEGESKTLRDVQQQKLAQMRASLTPRAMPLFYSPNVAELSAAATLEYEQQRAARIEAERAARMARRLEEVAAEAEVTSHRRRRRRRGTEDIEIEGSDDDEVETVTKVRAPRLPDSHTSNTVTGVRGSTRLEAKRARRRESRSMGRRRHIVTEAEFLARRESVDRQMLVRQKDDRIQIAVLEDGVLAEHFVSKTQQDSLIGNVYLGKVQNVLPSMEAAFVDIGRGRNAVLYAGEVNWDVSGLEGTPRKIENALKPGDSVLVQVTKDPIGQKGARLTSQVSLPGRFLVYVPGGSMTGISRKLPDTERARLKKILKDKLPDGAGVIVRTAAEGASEEELTHDINRLRAQWEEIQQQANSRKVLAPEMLYQEPDLMIKTVRDVFNEDFTAMQVQGADAWDSIEAYVTYVAPDLMGRLQKWEGEDDLFDHYRVNEQLSKALDRKVYLPSGGSLVIDRTEAMTVVDVNTGKFTGSGGNLEETVTKNNLEAAEEIVRQLRLRDIGGIIVIDFIDMVLESNRDLVLRRLIECLGRDRTKHQVAEVTSLGLVQMTRKRLGTGLLEVFSQQCESCGGRGLLVHDQPLSGRSGGASDFIHRQERTDRKRSRAAASRVDSVDAEKEEKKAERRSAMASIAAASQQPDEVEEQGRKKRKRRKRSRRTEGAEEQNTQNTQGTAPEAASEQAHEYVAQAEAKIAKIDDDSHWSGEQGAFTAQDFADSYSPELDSRFTRSSARYEAIRAGEAKARASQKAGRIARTEGGGFRSKRVEGEQAQKTRDDVRVEDVHESPKKSRRSRRVASTDGAAAQGGQTAVSGVAGHAPAADAGAPRVSGVIRVGGSAGAQVAEAEPVKQASTAAAEPAAAPRKRRSRRAASSAGAQSKVVTVDAAESAHGSVVASASVADAKAPVESETPTLFGIGVSAADIKRAGKED</sequence>
<comment type="caution">
    <text evidence="18">The sequence shown here is derived from an EMBL/GenBank/DDBJ whole genome shotgun (WGS) entry which is preliminary data.</text>
</comment>
<feature type="compositionally biased region" description="Basic and acidic residues" evidence="16">
    <location>
        <begin position="920"/>
        <end position="930"/>
    </location>
</feature>
<dbReference type="InterPro" id="IPR019307">
    <property type="entry name" value="RNA-bd_AU-1/RNase_E/G"/>
</dbReference>
<feature type="compositionally biased region" description="Polar residues" evidence="16">
    <location>
        <begin position="892"/>
        <end position="901"/>
    </location>
</feature>
<keyword evidence="7" id="KW-0819">tRNA processing</keyword>
<evidence type="ECO:0000256" key="7">
    <source>
        <dbReference type="ARBA" id="ARBA00022694"/>
    </source>
</evidence>
<gene>
    <name evidence="18" type="ORF">HMPREF1324_2150</name>
</gene>
<dbReference type="AlphaFoldDB" id="I0UST3"/>
<feature type="region of interest" description="Disordered" evidence="16">
    <location>
        <begin position="344"/>
        <end position="377"/>
    </location>
</feature>
<evidence type="ECO:0000256" key="12">
    <source>
        <dbReference type="ARBA" id="ARBA00022884"/>
    </source>
</evidence>
<feature type="compositionally biased region" description="Basic and acidic residues" evidence="16">
    <location>
        <begin position="991"/>
        <end position="1015"/>
    </location>
</feature>
<dbReference type="EC" id="3.1.26.12" evidence="14"/>
<evidence type="ECO:0000256" key="4">
    <source>
        <dbReference type="ARBA" id="ARBA00005522"/>
    </source>
</evidence>
<feature type="region of interest" description="Disordered" evidence="16">
    <location>
        <begin position="25"/>
        <end position="246"/>
    </location>
</feature>
<dbReference type="PANTHER" id="PTHR30001">
    <property type="entry name" value="RIBONUCLEASE"/>
    <property type="match status" value="1"/>
</dbReference>
<dbReference type="GO" id="GO:0003723">
    <property type="term" value="F:RNA binding"/>
    <property type="evidence" value="ECO:0007669"/>
    <property type="project" value="UniProtKB-KW"/>
</dbReference>
<feature type="compositionally biased region" description="Low complexity" evidence="16">
    <location>
        <begin position="1078"/>
        <end position="1088"/>
    </location>
</feature>
<protein>
    <recommendedName>
        <fullName evidence="15">Ribonuclease E</fullName>
        <ecNumber evidence="14">3.1.26.12</ecNumber>
    </recommendedName>
</protein>
<dbReference type="NCBIfam" id="TIGR00757">
    <property type="entry name" value="RNaseEG"/>
    <property type="match status" value="1"/>
</dbReference>
<feature type="compositionally biased region" description="Basic and acidic residues" evidence="16">
    <location>
        <begin position="962"/>
        <end position="971"/>
    </location>
</feature>
<dbReference type="FunFam" id="2.40.50.140:FF:000066">
    <property type="entry name" value="Ribonuclease E"/>
    <property type="match status" value="1"/>
</dbReference>
<evidence type="ECO:0000256" key="9">
    <source>
        <dbReference type="ARBA" id="ARBA00022801"/>
    </source>
</evidence>
<dbReference type="SUPFAM" id="SSF50249">
    <property type="entry name" value="Nucleic acid-binding proteins"/>
    <property type="match status" value="1"/>
</dbReference>
<evidence type="ECO:0000256" key="13">
    <source>
        <dbReference type="ARBA" id="ARBA00050524"/>
    </source>
</evidence>